<keyword evidence="2" id="KW-1185">Reference proteome</keyword>
<evidence type="ECO:0000313" key="2">
    <source>
        <dbReference type="Proteomes" id="UP000238479"/>
    </source>
</evidence>
<proteinExistence type="predicted"/>
<sequence>MRFWNRSLGYMYKSGFELWLVWFRSHKAVCWFGCIICDCILASLSFGDYTQCLVSDISLAFVL</sequence>
<dbReference type="AlphaFoldDB" id="A0A2P6Q5E2"/>
<dbReference type="Proteomes" id="UP000238479">
    <property type="component" value="Chromosome 5"/>
</dbReference>
<gene>
    <name evidence="1" type="ORF">RchiOBHm_Chr5g0013461</name>
</gene>
<dbReference type="Gramene" id="PRQ29398">
    <property type="protein sequence ID" value="PRQ29398"/>
    <property type="gene ID" value="RchiOBHm_Chr5g0013461"/>
</dbReference>
<evidence type="ECO:0000313" key="1">
    <source>
        <dbReference type="EMBL" id="PRQ29398.1"/>
    </source>
</evidence>
<comment type="caution">
    <text evidence="1">The sequence shown here is derived from an EMBL/GenBank/DDBJ whole genome shotgun (WGS) entry which is preliminary data.</text>
</comment>
<organism evidence="1 2">
    <name type="scientific">Rosa chinensis</name>
    <name type="common">China rose</name>
    <dbReference type="NCBI Taxonomy" id="74649"/>
    <lineage>
        <taxon>Eukaryota</taxon>
        <taxon>Viridiplantae</taxon>
        <taxon>Streptophyta</taxon>
        <taxon>Embryophyta</taxon>
        <taxon>Tracheophyta</taxon>
        <taxon>Spermatophyta</taxon>
        <taxon>Magnoliopsida</taxon>
        <taxon>eudicotyledons</taxon>
        <taxon>Gunneridae</taxon>
        <taxon>Pentapetalae</taxon>
        <taxon>rosids</taxon>
        <taxon>fabids</taxon>
        <taxon>Rosales</taxon>
        <taxon>Rosaceae</taxon>
        <taxon>Rosoideae</taxon>
        <taxon>Rosoideae incertae sedis</taxon>
        <taxon>Rosa</taxon>
    </lineage>
</organism>
<dbReference type="EMBL" id="PDCK01000043">
    <property type="protein sequence ID" value="PRQ29398.1"/>
    <property type="molecule type" value="Genomic_DNA"/>
</dbReference>
<reference evidence="1 2" key="1">
    <citation type="journal article" date="2018" name="Nat. Genet.">
        <title>The Rosa genome provides new insights in the design of modern roses.</title>
        <authorList>
            <person name="Bendahmane M."/>
        </authorList>
    </citation>
    <scope>NUCLEOTIDE SEQUENCE [LARGE SCALE GENOMIC DNA]</scope>
    <source>
        <strain evidence="2">cv. Old Blush</strain>
    </source>
</reference>
<protein>
    <submittedName>
        <fullName evidence="1">Uncharacterized protein</fullName>
    </submittedName>
</protein>
<accession>A0A2P6Q5E2</accession>
<name>A0A2P6Q5E2_ROSCH</name>